<keyword evidence="2" id="KW-1185">Reference proteome</keyword>
<evidence type="ECO:0000313" key="1">
    <source>
        <dbReference type="EMBL" id="GAA3566901.1"/>
    </source>
</evidence>
<sequence length="431" mass="47704">MGRRAWLAAAGVVVVVGGGVAGGVALHSRGSGTPEPVAVVSAPRPTAVQVDVTAQSAAVDTILKRRAAAVLENNEAQFLADVDPKNKLLLAKQMVLFENLVQFGFVKLDYLQDRPQFEQGLLDKYGPTTYLVSVVMSYQIGGIDDGLVKAPLGYMFVQRGGRYLLINDTYLDSSLPFGAHKEAWDVGPVLVRRSARALVVVEQGKTQLAKSILTEAESAVRAVNKLWSANWRGGGLVIALDDRRVRIADYTKPKDAEDFLATATFVYRTLPGEVQSEGTFGGAYVVVNPRYRDELDARVLAHEFTHVATAQYGVDAPVWMVEGTAEYIEQLPMQGERDLDLARYRTMVRSKYFSKLKALPTDEQFYDTVKSSYPVGWYVVDYIVDKYGATKLAKVYKELARQGFSQNQRDLIFTAQLGRTEAQLFKDLQQR</sequence>
<protein>
    <recommendedName>
        <fullName evidence="3">Basic secretory peptidase family protein</fullName>
    </recommendedName>
</protein>
<dbReference type="EMBL" id="BAABAA010000005">
    <property type="protein sequence ID" value="GAA3566901.1"/>
    <property type="molecule type" value="Genomic_DNA"/>
</dbReference>
<proteinExistence type="predicted"/>
<dbReference type="RefSeq" id="WP_344842515.1">
    <property type="nucleotide sequence ID" value="NZ_BAABAA010000005.1"/>
</dbReference>
<gene>
    <name evidence="1" type="ORF">GCM10022235_39530</name>
</gene>
<accession>A0ABP6XM57</accession>
<comment type="caution">
    <text evidence="1">The sequence shown here is derived from an EMBL/GenBank/DDBJ whole genome shotgun (WGS) entry which is preliminary data.</text>
</comment>
<dbReference type="Proteomes" id="UP001501222">
    <property type="component" value="Unassembled WGS sequence"/>
</dbReference>
<evidence type="ECO:0008006" key="3">
    <source>
        <dbReference type="Google" id="ProtNLM"/>
    </source>
</evidence>
<reference evidence="2" key="1">
    <citation type="journal article" date="2019" name="Int. J. Syst. Evol. Microbiol.">
        <title>The Global Catalogue of Microorganisms (GCM) 10K type strain sequencing project: providing services to taxonomists for standard genome sequencing and annotation.</title>
        <authorList>
            <consortium name="The Broad Institute Genomics Platform"/>
            <consortium name="The Broad Institute Genome Sequencing Center for Infectious Disease"/>
            <person name="Wu L."/>
            <person name="Ma J."/>
        </authorList>
    </citation>
    <scope>NUCLEOTIDE SEQUENCE [LARGE SCALE GENOMIC DNA]</scope>
    <source>
        <strain evidence="2">JCM 16928</strain>
    </source>
</reference>
<name>A0ABP6XM57_9ACTN</name>
<organism evidence="1 2">
    <name type="scientific">Kribbella ginsengisoli</name>
    <dbReference type="NCBI Taxonomy" id="363865"/>
    <lineage>
        <taxon>Bacteria</taxon>
        <taxon>Bacillati</taxon>
        <taxon>Actinomycetota</taxon>
        <taxon>Actinomycetes</taxon>
        <taxon>Propionibacteriales</taxon>
        <taxon>Kribbellaceae</taxon>
        <taxon>Kribbella</taxon>
    </lineage>
</organism>
<evidence type="ECO:0000313" key="2">
    <source>
        <dbReference type="Proteomes" id="UP001501222"/>
    </source>
</evidence>